<reference evidence="1 2" key="1">
    <citation type="submission" date="2019-02" db="EMBL/GenBank/DDBJ databases">
        <title>Deep-cultivation of Planctomycetes and their phenomic and genomic characterization uncovers novel biology.</title>
        <authorList>
            <person name="Wiegand S."/>
            <person name="Jogler M."/>
            <person name="Boedeker C."/>
            <person name="Pinto D."/>
            <person name="Vollmers J."/>
            <person name="Rivas-Marin E."/>
            <person name="Kohn T."/>
            <person name="Peeters S.H."/>
            <person name="Heuer A."/>
            <person name="Rast P."/>
            <person name="Oberbeckmann S."/>
            <person name="Bunk B."/>
            <person name="Jeske O."/>
            <person name="Meyerdierks A."/>
            <person name="Storesund J.E."/>
            <person name="Kallscheuer N."/>
            <person name="Luecker S."/>
            <person name="Lage O.M."/>
            <person name="Pohl T."/>
            <person name="Merkel B.J."/>
            <person name="Hornburger P."/>
            <person name="Mueller R.-W."/>
            <person name="Bruemmer F."/>
            <person name="Labrenz M."/>
            <person name="Spormann A.M."/>
            <person name="Op den Camp H."/>
            <person name="Overmann J."/>
            <person name="Amann R."/>
            <person name="Jetten M.S.M."/>
            <person name="Mascher T."/>
            <person name="Medema M.H."/>
            <person name="Devos D.P."/>
            <person name="Kaster A.-K."/>
            <person name="Ovreas L."/>
            <person name="Rohde M."/>
            <person name="Galperin M.Y."/>
            <person name="Jogler C."/>
        </authorList>
    </citation>
    <scope>NUCLEOTIDE SEQUENCE [LARGE SCALE GENOMIC DNA]</scope>
    <source>
        <strain evidence="1 2">SV_7m_r</strain>
    </source>
</reference>
<protein>
    <recommendedName>
        <fullName evidence="3">Sulfatase</fullName>
    </recommendedName>
</protein>
<organism evidence="1 2">
    <name type="scientific">Stieleria bergensis</name>
    <dbReference type="NCBI Taxonomy" id="2528025"/>
    <lineage>
        <taxon>Bacteria</taxon>
        <taxon>Pseudomonadati</taxon>
        <taxon>Planctomycetota</taxon>
        <taxon>Planctomycetia</taxon>
        <taxon>Pirellulales</taxon>
        <taxon>Pirellulaceae</taxon>
        <taxon>Stieleria</taxon>
    </lineage>
</organism>
<dbReference type="SUPFAM" id="SSF53649">
    <property type="entry name" value="Alkaline phosphatase-like"/>
    <property type="match status" value="1"/>
</dbReference>
<dbReference type="Gene3D" id="3.40.720.10">
    <property type="entry name" value="Alkaline Phosphatase, subunit A"/>
    <property type="match status" value="1"/>
</dbReference>
<dbReference type="EMBL" id="CP036272">
    <property type="protein sequence ID" value="QDT59758.1"/>
    <property type="molecule type" value="Genomic_DNA"/>
</dbReference>
<evidence type="ECO:0000313" key="2">
    <source>
        <dbReference type="Proteomes" id="UP000315003"/>
    </source>
</evidence>
<sequence>MFDNQARPNRLYSRRRALELASTGFGLTALTAMRNAASANPLAPDSSGGASVQSVAHGAAMQRLHHAPKIKHVIFCYMSGGVSHIDSFDPKPKLDQLNGKPMPVSVQRTQFNNNGSVMASPFKFTRSGQSGLPVSSMFPQLATVADELAVVRSMTTPVNEHAQGNFLMHSGFPFMGHPSAGAWCAYGLGSMNQNLPGFVVLQSGSARVPHGGVSLYSSGYLPAQNQGSILQADKPDAIRNIQPIGNMAYQNRQRDFAKALDADFLKRSGRDNQVNAAIENYETAFRMQTAVPELCDISGETEATRKLYGLDSPDTEKAAYARQCLLARRLVEKGVRFIELSCLTKSIGAGGAANPWDQHGDLERGHRAMAEQVDQPIAGLIKDLRQRGLLEETLIVWAGEFGRTPFSQGSNGRDHNPQGFSVWFAGGGVKGGTAYGATDELGYHAVENVCNIYDMWATVLHLLGVDHERLTFRYSGRDMRLTDVHGNVLHPILNA</sequence>
<dbReference type="PANTHER" id="PTHR43737:SF1">
    <property type="entry name" value="DUF1501 DOMAIN-CONTAINING PROTEIN"/>
    <property type="match status" value="1"/>
</dbReference>
<proteinExistence type="predicted"/>
<evidence type="ECO:0008006" key="3">
    <source>
        <dbReference type="Google" id="ProtNLM"/>
    </source>
</evidence>
<accession>A0A517SUG4</accession>
<dbReference type="PANTHER" id="PTHR43737">
    <property type="entry name" value="BLL7424 PROTEIN"/>
    <property type="match status" value="1"/>
</dbReference>
<name>A0A517SUG4_9BACT</name>
<dbReference type="RefSeq" id="WP_419188384.1">
    <property type="nucleotide sequence ID" value="NZ_CP036272.1"/>
</dbReference>
<dbReference type="AlphaFoldDB" id="A0A517SUG4"/>
<dbReference type="Pfam" id="PF07394">
    <property type="entry name" value="DUF1501"/>
    <property type="match status" value="1"/>
</dbReference>
<keyword evidence="2" id="KW-1185">Reference proteome</keyword>
<dbReference type="InterPro" id="IPR017850">
    <property type="entry name" value="Alkaline_phosphatase_core_sf"/>
</dbReference>
<dbReference type="Proteomes" id="UP000315003">
    <property type="component" value="Chromosome"/>
</dbReference>
<evidence type="ECO:0000313" key="1">
    <source>
        <dbReference type="EMBL" id="QDT59758.1"/>
    </source>
</evidence>
<gene>
    <name evidence="1" type="ORF">SV7mr_22680</name>
</gene>
<dbReference type="InterPro" id="IPR010869">
    <property type="entry name" value="DUF1501"/>
</dbReference>